<dbReference type="RefSeq" id="WP_060653700.1">
    <property type="nucleotide sequence ID" value="NZ_AZXY01000012.1"/>
</dbReference>
<evidence type="ECO:0000256" key="2">
    <source>
        <dbReference type="ARBA" id="ARBA00022630"/>
    </source>
</evidence>
<proteinExistence type="predicted"/>
<reference evidence="7" key="1">
    <citation type="submission" date="2015-01" db="EMBL/GenBank/DDBJ databases">
        <title>Draft genome sequence of Rhodococcus pyridinivorans strain KG-16, a hydrocarbon-degrading bacterium.</title>
        <authorList>
            <person name="Aggarwal R.K."/>
            <person name="Dawar C."/>
        </authorList>
    </citation>
    <scope>NUCLEOTIDE SEQUENCE [LARGE SCALE GENOMIC DNA]</scope>
    <source>
        <strain evidence="7">KG-16</strain>
    </source>
</reference>
<dbReference type="Proteomes" id="UP000053060">
    <property type="component" value="Unassembled WGS sequence"/>
</dbReference>
<dbReference type="AlphaFoldDB" id="A0A0V9UG02"/>
<evidence type="ECO:0000256" key="4">
    <source>
        <dbReference type="ARBA" id="ARBA00023002"/>
    </source>
</evidence>
<dbReference type="NCBIfam" id="NF005510">
    <property type="entry name" value="PRK07121.1-3"/>
    <property type="match status" value="1"/>
</dbReference>
<dbReference type="InterPro" id="IPR050315">
    <property type="entry name" value="FAD-oxidoreductase_2"/>
</dbReference>
<dbReference type="PANTHER" id="PTHR43400:SF10">
    <property type="entry name" value="3-OXOSTEROID 1-DEHYDROGENASE"/>
    <property type="match status" value="1"/>
</dbReference>
<dbReference type="SUPFAM" id="SSF51905">
    <property type="entry name" value="FAD/NAD(P)-binding domain"/>
    <property type="match status" value="1"/>
</dbReference>
<dbReference type="EMBL" id="AZXY01000012">
    <property type="protein sequence ID" value="KSZ56913.1"/>
    <property type="molecule type" value="Genomic_DNA"/>
</dbReference>
<protein>
    <submittedName>
        <fullName evidence="6">Flavoprotein</fullName>
    </submittedName>
</protein>
<keyword evidence="3" id="KW-0274">FAD</keyword>
<dbReference type="SUPFAM" id="SSF56425">
    <property type="entry name" value="Succinate dehydrogenase/fumarate reductase flavoprotein, catalytic domain"/>
    <property type="match status" value="1"/>
</dbReference>
<gene>
    <name evidence="6" type="ORF">Z045_21140</name>
</gene>
<dbReference type="Gene3D" id="3.50.50.60">
    <property type="entry name" value="FAD/NAD(P)-binding domain"/>
    <property type="match status" value="1"/>
</dbReference>
<dbReference type="PANTHER" id="PTHR43400">
    <property type="entry name" value="FUMARATE REDUCTASE"/>
    <property type="match status" value="1"/>
</dbReference>
<keyword evidence="4" id="KW-0560">Oxidoreductase</keyword>
<dbReference type="InterPro" id="IPR027477">
    <property type="entry name" value="Succ_DH/fumarate_Rdtase_cat_sf"/>
</dbReference>
<dbReference type="InterPro" id="IPR036188">
    <property type="entry name" value="FAD/NAD-bd_sf"/>
</dbReference>
<sequence>MSTSPVRPVPAGEIERWDLEADVVVAGFGIAGVSAAIGAAESGADTLVLERTGGGGGAAALSGGIVYLGGGTRLQKACGFDDTPEQMKTFLAAALGPGVDEDKLDVYCEGSVGHFEWLEACGVPYKESFWSQPGWECPVDDSLMYSGGENAAPFATLVDPAPRGHLAQVPMPRNGDQAAGYVLMTTLIAKAADLGVRVESDVRVQRLVVDETGRVVGIVATRFGAPLTVRARGGVVLATGSFAYNDEMMQAHAPRLYKRPAATVEEHDGRGIAMAQALGARLAHMDACEVAFFCDPQLIARGILVNGRGQRYVTEDTYPGRIGQLTMYQNDNQAFLVIDEQAYEEGMATPTSSPQLRHQPTWVCGTVSELESEMGLPAGTLVSTVELYNRHAESGADPVLGKKAEWVRPLRSPIAAIDLRGMTGGFTLGGLQTSVDSEVLHVDGDPIPGLYAAGRCTSGLSAWGYCSGISLGDGSFFGRRAGRRAATK</sequence>
<name>A0A0V9UG02_9NOCA</name>
<feature type="domain" description="FAD-dependent oxidoreductase 2 FAD-binding" evidence="5">
    <location>
        <begin position="22"/>
        <end position="470"/>
    </location>
</feature>
<evidence type="ECO:0000259" key="5">
    <source>
        <dbReference type="Pfam" id="PF00890"/>
    </source>
</evidence>
<evidence type="ECO:0000313" key="7">
    <source>
        <dbReference type="Proteomes" id="UP000053060"/>
    </source>
</evidence>
<accession>A0A0V9UG02</accession>
<dbReference type="GO" id="GO:0033765">
    <property type="term" value="F:steroid dehydrogenase activity, acting on the CH-CH group of donors"/>
    <property type="evidence" value="ECO:0007669"/>
    <property type="project" value="UniProtKB-ARBA"/>
</dbReference>
<dbReference type="GO" id="GO:0008202">
    <property type="term" value="P:steroid metabolic process"/>
    <property type="evidence" value="ECO:0007669"/>
    <property type="project" value="UniProtKB-ARBA"/>
</dbReference>
<reference evidence="6 7" key="2">
    <citation type="journal article" date="2016" name="Genome Announc.">
        <title>Draft Genome Sequence of a Versatile Hydrocarbon-Degrading Bacterium, Rhodococcus pyridinivorans Strain KG-16, Collected from Oil Fields in India.</title>
        <authorList>
            <person name="Aggarwal R.K."/>
            <person name="Dawar C."/>
            <person name="Phanindranath R."/>
            <person name="Mutnuri L."/>
            <person name="Dayal A.M."/>
        </authorList>
    </citation>
    <scope>NUCLEOTIDE SEQUENCE [LARGE SCALE GENOMIC DNA]</scope>
    <source>
        <strain evidence="6 7">KG-16</strain>
    </source>
</reference>
<evidence type="ECO:0000256" key="1">
    <source>
        <dbReference type="ARBA" id="ARBA00001974"/>
    </source>
</evidence>
<dbReference type="NCBIfam" id="NF005512">
    <property type="entry name" value="PRK07121.1-5"/>
    <property type="match status" value="1"/>
</dbReference>
<dbReference type="Gene3D" id="3.90.700.10">
    <property type="entry name" value="Succinate dehydrogenase/fumarate reductase flavoprotein, catalytic domain"/>
    <property type="match status" value="1"/>
</dbReference>
<evidence type="ECO:0000256" key="3">
    <source>
        <dbReference type="ARBA" id="ARBA00022827"/>
    </source>
</evidence>
<dbReference type="InterPro" id="IPR003953">
    <property type="entry name" value="FAD-dep_OxRdtase_2_FAD-bd"/>
</dbReference>
<comment type="caution">
    <text evidence="6">The sequence shown here is derived from an EMBL/GenBank/DDBJ whole genome shotgun (WGS) entry which is preliminary data.</text>
</comment>
<organism evidence="6 7">
    <name type="scientific">Rhodococcus pyridinivorans KG-16</name>
    <dbReference type="NCBI Taxonomy" id="1441730"/>
    <lineage>
        <taxon>Bacteria</taxon>
        <taxon>Bacillati</taxon>
        <taxon>Actinomycetota</taxon>
        <taxon>Actinomycetes</taxon>
        <taxon>Mycobacteriales</taxon>
        <taxon>Nocardiaceae</taxon>
        <taxon>Rhodococcus</taxon>
    </lineage>
</organism>
<keyword evidence="2" id="KW-0285">Flavoprotein</keyword>
<dbReference type="PATRIC" id="fig|1441730.3.peg.4426"/>
<dbReference type="Pfam" id="PF00890">
    <property type="entry name" value="FAD_binding_2"/>
    <property type="match status" value="1"/>
</dbReference>
<evidence type="ECO:0000313" key="6">
    <source>
        <dbReference type="EMBL" id="KSZ56913.1"/>
    </source>
</evidence>
<comment type="cofactor">
    <cofactor evidence="1">
        <name>FAD</name>
        <dbReference type="ChEBI" id="CHEBI:57692"/>
    </cofactor>
</comment>